<dbReference type="InterPro" id="IPR013211">
    <property type="entry name" value="LVIVD"/>
</dbReference>
<dbReference type="Proteomes" id="UP000193804">
    <property type="component" value="Unassembled WGS sequence"/>
</dbReference>
<reference evidence="3" key="1">
    <citation type="submission" date="2017-04" db="EMBL/GenBank/DDBJ databases">
        <authorList>
            <person name="Varghese N."/>
            <person name="Submissions S."/>
        </authorList>
    </citation>
    <scope>NUCLEOTIDE SEQUENCE [LARGE SCALE GENOMIC DNA]</scope>
    <source>
        <strain evidence="3">DSM 4125</strain>
    </source>
</reference>
<proteinExistence type="predicted"/>
<gene>
    <name evidence="2" type="ORF">SAMN05661096_02783</name>
</gene>
<organism evidence="2 3">
    <name type="scientific">Marivirga sericea</name>
    <dbReference type="NCBI Taxonomy" id="1028"/>
    <lineage>
        <taxon>Bacteria</taxon>
        <taxon>Pseudomonadati</taxon>
        <taxon>Bacteroidota</taxon>
        <taxon>Cytophagia</taxon>
        <taxon>Cytophagales</taxon>
        <taxon>Marivirgaceae</taxon>
        <taxon>Marivirga</taxon>
    </lineage>
</organism>
<dbReference type="PROSITE" id="PS51257">
    <property type="entry name" value="PROKAR_LIPOPROTEIN"/>
    <property type="match status" value="1"/>
</dbReference>
<dbReference type="Pfam" id="PF08309">
    <property type="entry name" value="LVIVD"/>
    <property type="match status" value="1"/>
</dbReference>
<feature type="chain" id="PRO_5012214334" evidence="1">
    <location>
        <begin position="26"/>
        <end position="257"/>
    </location>
</feature>
<dbReference type="STRING" id="1028.SAMN05661096_02783"/>
<keyword evidence="1" id="KW-0732">Signal</keyword>
<protein>
    <submittedName>
        <fullName evidence="2">LVIVD repeat-containing protein</fullName>
    </submittedName>
</protein>
<dbReference type="EMBL" id="FXAW01000005">
    <property type="protein sequence ID" value="SMG40632.1"/>
    <property type="molecule type" value="Genomic_DNA"/>
</dbReference>
<keyword evidence="3" id="KW-1185">Reference proteome</keyword>
<evidence type="ECO:0000313" key="3">
    <source>
        <dbReference type="Proteomes" id="UP000193804"/>
    </source>
</evidence>
<evidence type="ECO:0000313" key="2">
    <source>
        <dbReference type="EMBL" id="SMG40632.1"/>
    </source>
</evidence>
<dbReference type="AlphaFoldDB" id="A0A1X7KH34"/>
<dbReference type="SUPFAM" id="SSF50969">
    <property type="entry name" value="YVTN repeat-like/Quinoprotein amine dehydrogenase"/>
    <property type="match status" value="1"/>
</dbReference>
<evidence type="ECO:0000256" key="1">
    <source>
        <dbReference type="SAM" id="SignalP"/>
    </source>
</evidence>
<accession>A0A1X7KH34</accession>
<dbReference type="RefSeq" id="WP_085517941.1">
    <property type="nucleotide sequence ID" value="NZ_FXAW01000005.1"/>
</dbReference>
<sequence length="257" mass="28781">MKNLKLYPVLILFTALVLSVLTSCSSDSEFDGSGEGKGGSMARFTFLKGYLYVVDQSTLKTFDISNPENPNLLGTENVGDGVETIFPYENYLFLGTQWGMKIYSVEDDPIPNFLSDFEHSFSCDPVVVSNSIAYVTLRSGTTCQTGENRMEVVDVSDLRNPRLLNTIPMENPHGLSVSDTVLFVCEGDFGFKVFNIKDRSNPELISHYDSIPSYDVITNYGRKELIITGRNGIFQYDYQDPYQLKELSQILSTQGNE</sequence>
<dbReference type="InterPro" id="IPR011044">
    <property type="entry name" value="Quino_amine_DH_bsu"/>
</dbReference>
<feature type="signal peptide" evidence="1">
    <location>
        <begin position="1"/>
        <end position="25"/>
    </location>
</feature>
<dbReference type="OrthoDB" id="1521841at2"/>
<name>A0A1X7KH34_9BACT</name>